<dbReference type="AlphaFoldDB" id="A0A3D9B334"/>
<proteinExistence type="predicted"/>
<comment type="caution">
    <text evidence="2">The sequence shown here is derived from an EMBL/GenBank/DDBJ whole genome shotgun (WGS) entry which is preliminary data.</text>
</comment>
<dbReference type="EMBL" id="QNVV01000007">
    <property type="protein sequence ID" value="REC47748.1"/>
    <property type="molecule type" value="Genomic_DNA"/>
</dbReference>
<evidence type="ECO:0000313" key="2">
    <source>
        <dbReference type="EMBL" id="REC47748.1"/>
    </source>
</evidence>
<feature type="transmembrane region" description="Helical" evidence="1">
    <location>
        <begin position="48"/>
        <end position="68"/>
    </location>
</feature>
<feature type="transmembrane region" description="Helical" evidence="1">
    <location>
        <begin position="80"/>
        <end position="101"/>
    </location>
</feature>
<name>A0A3D9B334_9FLAO</name>
<keyword evidence="3" id="KW-1185">Reference proteome</keyword>
<feature type="transmembrane region" description="Helical" evidence="1">
    <location>
        <begin position="113"/>
        <end position="133"/>
    </location>
</feature>
<keyword evidence="1" id="KW-1133">Transmembrane helix</keyword>
<sequence length="139" mass="15840">MSWDFLGIFEVISDAMNLLSSGSSLPGNESLNHNEIHQKKRSQKSKYFTAKVSAGSTLVSGILCFIVFRDPLPEEHYMQTLIVISLIGIAISFILFFVLYILKCFYFKNLFKLLIFSVSTIVMVISIVLFIYFRSGLFM</sequence>
<gene>
    <name evidence="2" type="ORF">DRF67_09805</name>
</gene>
<accession>A0A3D9B334</accession>
<evidence type="ECO:0000313" key="3">
    <source>
        <dbReference type="Proteomes" id="UP000256257"/>
    </source>
</evidence>
<keyword evidence="1" id="KW-0812">Transmembrane</keyword>
<protein>
    <submittedName>
        <fullName evidence="2">Branched-chain amino acid ABC transporter substrate-binding protein</fullName>
    </submittedName>
</protein>
<evidence type="ECO:0000256" key="1">
    <source>
        <dbReference type="SAM" id="Phobius"/>
    </source>
</evidence>
<keyword evidence="1" id="KW-0472">Membrane</keyword>
<dbReference type="Proteomes" id="UP000256257">
    <property type="component" value="Unassembled WGS sequence"/>
</dbReference>
<organism evidence="2 3">
    <name type="scientific">Chryseobacterium pennipullorum</name>
    <dbReference type="NCBI Taxonomy" id="2258963"/>
    <lineage>
        <taxon>Bacteria</taxon>
        <taxon>Pseudomonadati</taxon>
        <taxon>Bacteroidota</taxon>
        <taxon>Flavobacteriia</taxon>
        <taxon>Flavobacteriales</taxon>
        <taxon>Weeksellaceae</taxon>
        <taxon>Chryseobacterium group</taxon>
        <taxon>Chryseobacterium</taxon>
    </lineage>
</organism>
<dbReference type="OrthoDB" id="1274473at2"/>
<reference evidence="2 3" key="1">
    <citation type="submission" date="2018-06" db="EMBL/GenBank/DDBJ databases">
        <title>Novel Chryseobacterium species.</title>
        <authorList>
            <person name="Newman J."/>
            <person name="Hugo C."/>
            <person name="Oosthuizen L."/>
            <person name="Charimba G."/>
        </authorList>
    </citation>
    <scope>NUCLEOTIDE SEQUENCE [LARGE SCALE GENOMIC DNA]</scope>
    <source>
        <strain evidence="2 3">7_F195</strain>
    </source>
</reference>